<evidence type="ECO:0000256" key="2">
    <source>
        <dbReference type="ARBA" id="ARBA00007171"/>
    </source>
</evidence>
<evidence type="ECO:0000259" key="5">
    <source>
        <dbReference type="PROSITE" id="PS51178"/>
    </source>
</evidence>
<dbReference type="GO" id="GO:0071555">
    <property type="term" value="P:cell wall organization"/>
    <property type="evidence" value="ECO:0007669"/>
    <property type="project" value="TreeGrafter"/>
</dbReference>
<evidence type="ECO:0000256" key="1">
    <source>
        <dbReference type="ARBA" id="ARBA00004370"/>
    </source>
</evidence>
<dbReference type="EMBL" id="FLUN01000001">
    <property type="protein sequence ID" value="SBV95922.1"/>
    <property type="molecule type" value="Genomic_DNA"/>
</dbReference>
<feature type="domain" description="PASTA" evidence="5">
    <location>
        <begin position="655"/>
        <end position="715"/>
    </location>
</feature>
<dbReference type="Pfam" id="PF03717">
    <property type="entry name" value="PBP_dimer"/>
    <property type="match status" value="1"/>
</dbReference>
<comment type="subcellular location">
    <subcellularLocation>
        <location evidence="1">Membrane</location>
    </subcellularLocation>
</comment>
<evidence type="ECO:0000256" key="4">
    <source>
        <dbReference type="SAM" id="Phobius"/>
    </source>
</evidence>
<evidence type="ECO:0000256" key="3">
    <source>
        <dbReference type="ARBA" id="ARBA00023136"/>
    </source>
</evidence>
<dbReference type="GO" id="GO:0005886">
    <property type="term" value="C:plasma membrane"/>
    <property type="evidence" value="ECO:0007669"/>
    <property type="project" value="TreeGrafter"/>
</dbReference>
<name>A0A212J904_9FIRM</name>
<dbReference type="PANTHER" id="PTHR30627:SF1">
    <property type="entry name" value="PEPTIDOGLYCAN D,D-TRANSPEPTIDASE FTSI"/>
    <property type="match status" value="1"/>
</dbReference>
<dbReference type="PANTHER" id="PTHR30627">
    <property type="entry name" value="PEPTIDOGLYCAN D,D-TRANSPEPTIDASE"/>
    <property type="match status" value="1"/>
</dbReference>
<dbReference type="Gene3D" id="3.30.10.20">
    <property type="match status" value="2"/>
</dbReference>
<dbReference type="InterPro" id="IPR001460">
    <property type="entry name" value="PCN-bd_Tpept"/>
</dbReference>
<dbReference type="Pfam" id="PF03793">
    <property type="entry name" value="PASTA"/>
    <property type="match status" value="2"/>
</dbReference>
<dbReference type="SUPFAM" id="SSF56519">
    <property type="entry name" value="Penicillin binding protein dimerisation domain"/>
    <property type="match status" value="1"/>
</dbReference>
<protein>
    <submittedName>
        <fullName evidence="6">Penicillin-binding protein, transpeptidase domain protein</fullName>
    </submittedName>
</protein>
<dbReference type="SUPFAM" id="SSF56601">
    <property type="entry name" value="beta-lactamase/transpeptidase-like"/>
    <property type="match status" value="1"/>
</dbReference>
<keyword evidence="4" id="KW-0812">Transmembrane</keyword>
<dbReference type="SMART" id="SM00740">
    <property type="entry name" value="PASTA"/>
    <property type="match status" value="2"/>
</dbReference>
<comment type="similarity">
    <text evidence="2">Belongs to the transpeptidase family.</text>
</comment>
<dbReference type="Gene3D" id="3.90.1310.10">
    <property type="entry name" value="Penicillin-binding protein 2a (Domain 2)"/>
    <property type="match status" value="1"/>
</dbReference>
<dbReference type="GO" id="GO:0008658">
    <property type="term" value="F:penicillin binding"/>
    <property type="evidence" value="ECO:0007669"/>
    <property type="project" value="InterPro"/>
</dbReference>
<dbReference type="Gene3D" id="3.40.710.10">
    <property type="entry name" value="DD-peptidase/beta-lactamase superfamily"/>
    <property type="match status" value="1"/>
</dbReference>
<evidence type="ECO:0000313" key="6">
    <source>
        <dbReference type="EMBL" id="SBV95922.1"/>
    </source>
</evidence>
<sequence>MPSEQKKQTDRRANRLILGRTIILMVLFGAALFIPLLIKLYDIQINQHDYYEQLAIDQQTRDVAVAANRGTIYDSKGTALAMSSTAYDIILSPRDIDTVQQSYADAVEDYRDGKRKKPVDWPEPTDAAIAEKLSAILGLEQEKVLGRLAKSNSAYERLAIKVEEDVADQVRAFITEYHLANGLYCSPTSKRYYPYSSLAAQVIGFVNADNQGAYGMEAIYNSDLAGETGRVVTAKNGKGTEMLSRYENYYDATNGNNLNITIDATIQYYCERILETGIEKYDVQNGGFCIAMNPKTGAILAWANAPDYDLNQPSSVSDAQLEAAVEAAKATYGEDSDEYKQAVSDARLKQWRNKAINDTYEPGSTFKAMVLAAALEEGVVNENNTFYCSGSVTVPGWDKPIRCSKRTGHGSQTLAQAVANSCNPAFIAIGQRLGAEKFYDYLENFGFTSLTGIDLQGEGSNQVWSRDFFTSLEGQSSLATASFGQRLTVTPIQLITAAASVVNGGHLMQPYVLQSITAADGTVLQSTEPTEVRQVVSEQTSEECRKILEGVVNGGTGKNAYQAGYRIGGKTGSSETSETDHTIVSFLGFAPADDPQVIILLAYDNPKPASPGANYTAGGVYISGGNMGAPMAGELLGNILDYMGVEKQYTAEELTRVDVLVPNVTGLSSADAQAQAAAKGFTVRAVGSGETVTDQMPAQGASIPGGSQIVLYMGEAKPTDLVTVPDVTGKSPTAAQDALAAAGLYMKAAGILGSDTSATIAASQSINGGTSVERGTVIKVQFMDNVASTAGTGF</sequence>
<dbReference type="InterPro" id="IPR012338">
    <property type="entry name" value="Beta-lactam/transpept-like"/>
</dbReference>
<dbReference type="PROSITE" id="PS51178">
    <property type="entry name" value="PASTA"/>
    <property type="match status" value="2"/>
</dbReference>
<feature type="transmembrane region" description="Helical" evidence="4">
    <location>
        <begin position="21"/>
        <end position="41"/>
    </location>
</feature>
<dbReference type="InterPro" id="IPR050515">
    <property type="entry name" value="Beta-lactam/transpept"/>
</dbReference>
<dbReference type="InterPro" id="IPR005311">
    <property type="entry name" value="PBP_dimer"/>
</dbReference>
<gene>
    <name evidence="6" type="ORF">KL86CLO1_10709</name>
</gene>
<dbReference type="SUPFAM" id="SSF54184">
    <property type="entry name" value="Penicillin-binding protein 2x (pbp-2x), c-terminal domain"/>
    <property type="match status" value="1"/>
</dbReference>
<keyword evidence="3 4" id="KW-0472">Membrane</keyword>
<feature type="domain" description="PASTA" evidence="5">
    <location>
        <begin position="717"/>
        <end position="784"/>
    </location>
</feature>
<accession>A0A212J904</accession>
<dbReference type="AlphaFoldDB" id="A0A212J904"/>
<keyword evidence="4" id="KW-1133">Transmembrane helix</keyword>
<organism evidence="6">
    <name type="scientific">uncultured Eubacteriales bacterium</name>
    <dbReference type="NCBI Taxonomy" id="172733"/>
    <lineage>
        <taxon>Bacteria</taxon>
        <taxon>Bacillati</taxon>
        <taxon>Bacillota</taxon>
        <taxon>Clostridia</taxon>
        <taxon>Eubacteriales</taxon>
        <taxon>environmental samples</taxon>
    </lineage>
</organism>
<dbReference type="Pfam" id="PF00905">
    <property type="entry name" value="Transpeptidase"/>
    <property type="match status" value="1"/>
</dbReference>
<dbReference type="InterPro" id="IPR036138">
    <property type="entry name" value="PBP_dimer_sf"/>
</dbReference>
<dbReference type="InterPro" id="IPR005543">
    <property type="entry name" value="PASTA_dom"/>
</dbReference>
<reference evidence="6" key="1">
    <citation type="submission" date="2016-04" db="EMBL/GenBank/DDBJ databases">
        <authorList>
            <person name="Evans L.H."/>
            <person name="Alamgir A."/>
            <person name="Owens N."/>
            <person name="Weber N.D."/>
            <person name="Virtaneva K."/>
            <person name="Barbian K."/>
            <person name="Babar A."/>
            <person name="Rosenke K."/>
        </authorList>
    </citation>
    <scope>NUCLEOTIDE SEQUENCE</scope>
    <source>
        <strain evidence="6">86</strain>
    </source>
</reference>
<proteinExistence type="inferred from homology"/>